<dbReference type="Pfam" id="PF01807">
    <property type="entry name" value="Zn_ribbon_DnaG"/>
    <property type="match status" value="1"/>
</dbReference>
<dbReference type="InterPro" id="IPR036977">
    <property type="entry name" value="DNA_primase_Znf_CHC2"/>
</dbReference>
<dbReference type="Gene3D" id="3.40.1360.10">
    <property type="match status" value="1"/>
</dbReference>
<evidence type="ECO:0000313" key="2">
    <source>
        <dbReference type="EMBL" id="TEB41625.1"/>
    </source>
</evidence>
<gene>
    <name evidence="2" type="ORF">D0809_24555</name>
</gene>
<accession>A0A4Y7U5C1</accession>
<name>A0A4Y7U5C1_9FLAO</name>
<dbReference type="EMBL" id="QWDN01000061">
    <property type="protein sequence ID" value="TEB41625.1"/>
    <property type="molecule type" value="Genomic_DNA"/>
</dbReference>
<organism evidence="2 3">
    <name type="scientific">Flavobacterium circumlabens</name>
    <dbReference type="NCBI Taxonomy" id="2133765"/>
    <lineage>
        <taxon>Bacteria</taxon>
        <taxon>Pseudomonadati</taxon>
        <taxon>Bacteroidota</taxon>
        <taxon>Flavobacteriia</taxon>
        <taxon>Flavobacteriales</taxon>
        <taxon>Flavobacteriaceae</taxon>
        <taxon>Flavobacterium</taxon>
    </lineage>
</organism>
<dbReference type="Gene3D" id="3.90.980.10">
    <property type="entry name" value="DNA primase, catalytic core, N-terminal domain"/>
    <property type="match status" value="1"/>
</dbReference>
<feature type="non-terminal residue" evidence="2">
    <location>
        <position position="250"/>
    </location>
</feature>
<dbReference type="SUPFAM" id="SSF56731">
    <property type="entry name" value="DNA primase core"/>
    <property type="match status" value="1"/>
</dbReference>
<dbReference type="Gene3D" id="3.90.580.10">
    <property type="entry name" value="Zinc finger, CHC2-type domain"/>
    <property type="match status" value="1"/>
</dbReference>
<protein>
    <submittedName>
        <fullName evidence="2">DNA primase</fullName>
    </submittedName>
</protein>
<dbReference type="Proteomes" id="UP000298340">
    <property type="component" value="Unassembled WGS sequence"/>
</dbReference>
<dbReference type="GO" id="GO:0003677">
    <property type="term" value="F:DNA binding"/>
    <property type="evidence" value="ECO:0007669"/>
    <property type="project" value="InterPro"/>
</dbReference>
<feature type="domain" description="Zinc finger CHC2-type" evidence="1">
    <location>
        <begin position="1"/>
        <end position="38"/>
    </location>
</feature>
<dbReference type="InterPro" id="IPR037068">
    <property type="entry name" value="DNA_primase_core_N_sf"/>
</dbReference>
<reference evidence="2 3" key="1">
    <citation type="journal article" date="2018" name="Syst. Appl. Microbiol.">
        <title>Flavobacterium circumlabens sp. nov. and Flavobacterium cupreum sp. nov., two psychrotrophic species isolated from Antarctic environmental samples.</title>
        <authorList>
            <person name="Kralova S."/>
            <person name="Busse H.J."/>
            <person name="Svec P."/>
            <person name="Maslanova I."/>
            <person name="Stankova E."/>
            <person name="Bartak M."/>
            <person name="Sedlacek I."/>
        </authorList>
    </citation>
    <scope>NUCLEOTIDE SEQUENCE [LARGE SCALE GENOMIC DNA]</scope>
    <source>
        <strain evidence="2 3">CCM 8828</strain>
    </source>
</reference>
<dbReference type="GO" id="GO:0003899">
    <property type="term" value="F:DNA-directed RNA polymerase activity"/>
    <property type="evidence" value="ECO:0007669"/>
    <property type="project" value="InterPro"/>
</dbReference>
<dbReference type="GO" id="GO:0006260">
    <property type="term" value="P:DNA replication"/>
    <property type="evidence" value="ECO:0007669"/>
    <property type="project" value="InterPro"/>
</dbReference>
<evidence type="ECO:0000259" key="1">
    <source>
        <dbReference type="SMART" id="SM00400"/>
    </source>
</evidence>
<comment type="caution">
    <text evidence="2">The sequence shown here is derived from an EMBL/GenBank/DDBJ whole genome shotgun (WGS) entry which is preliminary data.</text>
</comment>
<dbReference type="InterPro" id="IPR002694">
    <property type="entry name" value="Znf_CHC2"/>
</dbReference>
<dbReference type="AlphaFoldDB" id="A0A4Y7U5C1"/>
<dbReference type="SUPFAM" id="SSF57783">
    <property type="entry name" value="Zinc beta-ribbon"/>
    <property type="match status" value="1"/>
</dbReference>
<sequence>NPTQNRYKCHACDKKGDVIQFVQDYEKLTKREAILKCTTMVGQVNTNVPNIVKQEPATITEDKSLFLEKMFQSFRKGIFNSPPAKEYCKQRNLDPAKLSIGFNGGQFHHGTRRDETLINNCLAVGLLLDRNIISKTGEKAFNVFGNKSIVFPLKNKENQIVSLYFRSTINEKEAKHFYLKNRSGLYPNYPNPATKKLILTESVIDCASLLQITEITKNHSLLACYGTNGLNEEIQNAVKELQQLEEIIFC</sequence>
<dbReference type="GO" id="GO:0008270">
    <property type="term" value="F:zinc ion binding"/>
    <property type="evidence" value="ECO:0007669"/>
    <property type="project" value="InterPro"/>
</dbReference>
<proteinExistence type="predicted"/>
<evidence type="ECO:0000313" key="3">
    <source>
        <dbReference type="Proteomes" id="UP000298340"/>
    </source>
</evidence>
<dbReference type="SMART" id="SM00400">
    <property type="entry name" value="ZnF_CHCC"/>
    <property type="match status" value="1"/>
</dbReference>
<feature type="non-terminal residue" evidence="2">
    <location>
        <position position="1"/>
    </location>
</feature>